<evidence type="ECO:0000313" key="2">
    <source>
        <dbReference type="Proteomes" id="UP000509761"/>
    </source>
</evidence>
<gene>
    <name evidence="1" type="ORF">FX987_01803</name>
</gene>
<keyword evidence="2" id="KW-1185">Reference proteome</keyword>
<dbReference type="AlphaFoldDB" id="A0AAP9T109"/>
<accession>A0AAP9T109</accession>
<proteinExistence type="predicted"/>
<organism evidence="1 2">
    <name type="scientific">Vreelandella titanicae</name>
    <dbReference type="NCBI Taxonomy" id="664683"/>
    <lineage>
        <taxon>Bacteria</taxon>
        <taxon>Pseudomonadati</taxon>
        <taxon>Pseudomonadota</taxon>
        <taxon>Gammaproteobacteria</taxon>
        <taxon>Oceanospirillales</taxon>
        <taxon>Halomonadaceae</taxon>
        <taxon>Vreelandella</taxon>
    </lineage>
</organism>
<reference evidence="1 2" key="1">
    <citation type="submission" date="2019-12" db="EMBL/GenBank/DDBJ databases">
        <title>Genome sequencing and assembly of endphytes of Porphyra tenera.</title>
        <authorList>
            <person name="Park J.M."/>
            <person name="Shin R."/>
            <person name="Jo S.H."/>
        </authorList>
    </citation>
    <scope>NUCLEOTIDE SEQUENCE [LARGE SCALE GENOMIC DNA]</scope>
    <source>
        <strain evidence="1 2">GPM3</strain>
    </source>
</reference>
<evidence type="ECO:0000313" key="1">
    <source>
        <dbReference type="EMBL" id="QKS24036.1"/>
    </source>
</evidence>
<dbReference type="Proteomes" id="UP000509761">
    <property type="component" value="Chromosome"/>
</dbReference>
<sequence>MVENNIGIVTYKGTTDLSVFIYSGLTRANNMDMKRG</sequence>
<name>A0AAP9T109_9GAMM</name>
<dbReference type="EMBL" id="CP054580">
    <property type="protein sequence ID" value="QKS24036.1"/>
    <property type="molecule type" value="Genomic_DNA"/>
</dbReference>
<protein>
    <submittedName>
        <fullName evidence="1">Uncharacterized protein</fullName>
    </submittedName>
</protein>